<dbReference type="EnsemblBacteria" id="ACZ19906">
    <property type="protein sequence ID" value="ACZ19906"/>
    <property type="gene ID" value="Taci_1692"/>
</dbReference>
<dbReference type="InterPro" id="IPR011604">
    <property type="entry name" value="PDDEXK-like_dom_sf"/>
</dbReference>
<dbReference type="HOGENOM" id="CLU_013719_0_0_0"/>
<dbReference type="eggNOG" id="COG3857">
    <property type="taxonomic scope" value="Bacteria"/>
</dbReference>
<dbReference type="RefSeq" id="WP_012870415.1">
    <property type="nucleotide sequence ID" value="NC_013522.1"/>
</dbReference>
<evidence type="ECO:0000313" key="3">
    <source>
        <dbReference type="Proteomes" id="UP000002030"/>
    </source>
</evidence>
<dbReference type="STRING" id="525903.Taci_1692"/>
<gene>
    <name evidence="2" type="ordered locus">Taci_1692</name>
</gene>
<dbReference type="Pfam" id="PF12705">
    <property type="entry name" value="PDDEXK_1"/>
    <property type="match status" value="1"/>
</dbReference>
<dbReference type="AlphaFoldDB" id="D1B7B5"/>
<protein>
    <recommendedName>
        <fullName evidence="1">PD-(D/E)XK endonuclease-like domain-containing protein</fullName>
    </recommendedName>
</protein>
<dbReference type="OrthoDB" id="396at2"/>
<organism evidence="2 3">
    <name type="scientific">Thermanaerovibrio acidaminovorans (strain ATCC 49978 / DSM 6589 / Su883)</name>
    <name type="common">Selenomonas acidaminovorans</name>
    <dbReference type="NCBI Taxonomy" id="525903"/>
    <lineage>
        <taxon>Bacteria</taxon>
        <taxon>Thermotogati</taxon>
        <taxon>Synergistota</taxon>
        <taxon>Synergistia</taxon>
        <taxon>Synergistales</taxon>
        <taxon>Synergistaceae</taxon>
        <taxon>Thermanaerovibrio</taxon>
    </lineage>
</organism>
<reference evidence="2 3" key="1">
    <citation type="journal article" date="2009" name="Stand. Genomic Sci.">
        <title>Complete genome sequence of Thermanaerovibrio acidaminovorans type strain (Su883).</title>
        <authorList>
            <person name="Chovatia M."/>
            <person name="Sikorski J."/>
            <person name="Schroder M."/>
            <person name="Lapidus A."/>
            <person name="Nolan M."/>
            <person name="Tice H."/>
            <person name="Glavina Del Rio T."/>
            <person name="Copeland A."/>
            <person name="Cheng J.F."/>
            <person name="Lucas S."/>
            <person name="Chen F."/>
            <person name="Bruce D."/>
            <person name="Goodwin L."/>
            <person name="Pitluck S."/>
            <person name="Ivanova N."/>
            <person name="Mavromatis K."/>
            <person name="Ovchinnikova G."/>
            <person name="Pati A."/>
            <person name="Chen A."/>
            <person name="Palaniappan K."/>
            <person name="Land M."/>
            <person name="Hauser L."/>
            <person name="Chang Y.J."/>
            <person name="Jeffries C.D."/>
            <person name="Chain P."/>
            <person name="Saunders E."/>
            <person name="Detter J.C."/>
            <person name="Brettin T."/>
            <person name="Rohde M."/>
            <person name="Goker M."/>
            <person name="Spring S."/>
            <person name="Bristow J."/>
            <person name="Markowitz V."/>
            <person name="Hugenholtz P."/>
            <person name="Kyrpides N.C."/>
            <person name="Klenk H.P."/>
            <person name="Eisen J.A."/>
        </authorList>
    </citation>
    <scope>NUCLEOTIDE SEQUENCE [LARGE SCALE GENOMIC DNA]</scope>
    <source>
        <strain evidence="3">ATCC 49978 / DSM 6589 / Su883</strain>
    </source>
</reference>
<dbReference type="PATRIC" id="fig|525903.6.peg.1682"/>
<feature type="domain" description="PD-(D/E)XK endonuclease-like" evidence="1">
    <location>
        <begin position="666"/>
        <end position="950"/>
    </location>
</feature>
<dbReference type="InterPro" id="IPR027417">
    <property type="entry name" value="P-loop_NTPase"/>
</dbReference>
<name>D1B7B5_THEAS</name>
<dbReference type="InterPro" id="IPR038726">
    <property type="entry name" value="PDDEXK_AddAB-type"/>
</dbReference>
<keyword evidence="3" id="KW-1185">Reference proteome</keyword>
<dbReference type="Gene3D" id="3.40.50.300">
    <property type="entry name" value="P-loop containing nucleotide triphosphate hydrolases"/>
    <property type="match status" value="1"/>
</dbReference>
<proteinExistence type="predicted"/>
<dbReference type="Proteomes" id="UP000002030">
    <property type="component" value="Chromosome"/>
</dbReference>
<dbReference type="SUPFAM" id="SSF52540">
    <property type="entry name" value="P-loop containing nucleoside triphosphate hydrolases"/>
    <property type="match status" value="1"/>
</dbReference>
<sequence>MSELGATAKRYVRIGDVAEDLQALHRLGFTFLVPSRADQGILMDLLLGEASALRDRPRIVRWDGLYQMLLREAHRSRVEHHLPTRRIDPSDRYVIARWALSRSRTEGSPPMAFDPKFPHLAASQMVELLREEVTEEHLRLAMGCGDCGTCPADSAEALLCATYRHFTGYLEANRLMDEAQLPTMTSRLLRLMGSPNLRLALVGFLSFTHGQLNLVRLLRELGCELCLLIPWVNLEGVPDCALQMGIDAAMAPHSPPPSCQALLGLDPHHQYEALARELALLGSPHCRLDFSGPLDQVAISVPEEDLRRVRWELTRHDVPFWIQGGTSLSESLAFRVLMLALNAARSRWAFRPTLRLLSALHPRQVRSEVISTRPRGRDQWLEALKGPLREAFESISRRADSFLEPPGLTPGEAMDQAQGIMEAVDLFQLARGLQDRPHMDWTIRAMGSALEEAQKRRFALSRGQDLGEAFRERLDGQEAIQFLAAWGASSYTAQEQPLQGAVRVYRGNPPVLADHRCLILCGADQSRWPGKLRESATLGEESRRRLNRTDWASQGLNPTHLVEIHERRAEKEALFFRLALTARDLLVLSRPVNDREGRPTSKSPFEGSLHRVGIREPVPMNPTPSLLDSPPIRGIHLENPWDPPRRTGPLELLADRVQLPTKVRLSQLDTFSQCPFAFACEAILELKIQDRDPASSVSLSTLAHHGLQLLGEALSKGATPVVERCLLEAMEGSGVDLNAPRFMRQRALLSDLLDRCLQWLYARREGLKDRLIDTLWEVELPPIRRTNLVTSGRADMVDLIRLEGQQVGAFIVDFKWGNSDGYSHSLQPGAYSLAIQESHVLGDRVDVQVLGCGIVSFREMLNQRRFRRKEVGRGSHGGRKGFLENCYWLIPNGAKAEVDGKKGRLGDLDLALKLAGRALDELDSALGKGVFAADYGSKRCDRCQYQGLCRRLEEGRWLSREDLSEEETDERD</sequence>
<accession>D1B7B5</accession>
<dbReference type="EMBL" id="CP001818">
    <property type="protein sequence ID" value="ACZ19906.1"/>
    <property type="molecule type" value="Genomic_DNA"/>
</dbReference>
<evidence type="ECO:0000313" key="2">
    <source>
        <dbReference type="EMBL" id="ACZ19906.1"/>
    </source>
</evidence>
<dbReference type="KEGG" id="tai:Taci_1692"/>
<evidence type="ECO:0000259" key="1">
    <source>
        <dbReference type="Pfam" id="PF12705"/>
    </source>
</evidence>
<dbReference type="Gene3D" id="3.90.320.10">
    <property type="match status" value="1"/>
</dbReference>